<reference evidence="4" key="2">
    <citation type="journal article" date="2011" name="Appl. Environ. Microbiol.">
        <title>Genetic Diversity of O-Antigen Biosynthesis Regions in Vibrio cholerae.</title>
        <authorList>
            <person name="Aydanian A."/>
            <person name="Tang L."/>
            <person name="Morris J.G."/>
            <person name="Johnson J.A."/>
            <person name="Stine O.C."/>
        </authorList>
    </citation>
    <scope>NUCLEOTIDE SEQUENCE</scope>
    <source>
        <strain evidence="4">CO845</strain>
    </source>
</reference>
<dbReference type="SUPFAM" id="SSF53756">
    <property type="entry name" value="UDP-Glycosyltransferase/glycogen phosphorylase"/>
    <property type="match status" value="1"/>
</dbReference>
<dbReference type="CAZy" id="GT4">
    <property type="family name" value="Glycosyltransferase Family 4"/>
</dbReference>
<evidence type="ECO:0000259" key="3">
    <source>
        <dbReference type="Pfam" id="PF13439"/>
    </source>
</evidence>
<protein>
    <submittedName>
        <fullName evidence="4">Glycosyltransferase</fullName>
    </submittedName>
</protein>
<sequence length="392" mass="44959">MALGQLPALVYIDGCRMKIANLVLNNFVNDSRVLKTSKSLSSLGYDVCIVAMHDEGLKEKDLVGNVPVRRIKLTSRHWSKRKAVQLIKLFEFVFRFVFLCRKVDVVHCNDLNGLFVGFCCKLTRPSLVLVYDSHEYSINPLPGQNFLTVKFNYFAEFFLIRFAEQVINVSESIASEYERLYNIPKPHLVLNCPNYYEQPKRNLFRENLDIRKDQTIFLYQGGLGKGRGIELLLEAFSNLDSDRNVLVCMGYGPLEALIQEKAQQQSTIFFHPAVTPDVLLNYTSSADYGVSFIEDSCLSYRYCLPNKMFEYLMAGLPVLTSNLFEMKRLVETEGVGIVAEENTVDGFKKAVEASLNQDYATIQKNVFAVRKKYCWEEQEENLKHIYEGLIDE</sequence>
<dbReference type="Gene3D" id="3.40.50.2000">
    <property type="entry name" value="Glycogen Phosphorylase B"/>
    <property type="match status" value="2"/>
</dbReference>
<dbReference type="PANTHER" id="PTHR12526:SF629">
    <property type="entry name" value="TEICHURONIC ACID BIOSYNTHESIS GLYCOSYLTRANSFERASE TUAH-RELATED"/>
    <property type="match status" value="1"/>
</dbReference>
<dbReference type="Pfam" id="PF13439">
    <property type="entry name" value="Glyco_transf_4"/>
    <property type="match status" value="1"/>
</dbReference>
<dbReference type="InterPro" id="IPR028098">
    <property type="entry name" value="Glyco_trans_4-like_N"/>
</dbReference>
<name>D6NM16_VIBCL</name>
<organism evidence="4">
    <name type="scientific">Vibrio cholerae</name>
    <dbReference type="NCBI Taxonomy" id="666"/>
    <lineage>
        <taxon>Bacteria</taxon>
        <taxon>Pseudomonadati</taxon>
        <taxon>Pseudomonadota</taxon>
        <taxon>Gammaproteobacteria</taxon>
        <taxon>Vibrionales</taxon>
        <taxon>Vibrionaceae</taxon>
        <taxon>Vibrio</taxon>
    </lineage>
</organism>
<keyword evidence="2 4" id="KW-0808">Transferase</keyword>
<evidence type="ECO:0000256" key="1">
    <source>
        <dbReference type="ARBA" id="ARBA00022676"/>
    </source>
</evidence>
<keyword evidence="1" id="KW-0328">Glycosyltransferase</keyword>
<dbReference type="PANTHER" id="PTHR12526">
    <property type="entry name" value="GLYCOSYLTRANSFERASE"/>
    <property type="match status" value="1"/>
</dbReference>
<dbReference type="Pfam" id="PF13692">
    <property type="entry name" value="Glyco_trans_1_4"/>
    <property type="match status" value="1"/>
</dbReference>
<accession>D6NM16</accession>
<proteinExistence type="predicted"/>
<evidence type="ECO:0000256" key="2">
    <source>
        <dbReference type="ARBA" id="ARBA00022679"/>
    </source>
</evidence>
<dbReference type="EMBL" id="GU576499">
    <property type="protein sequence ID" value="ADF81001.1"/>
    <property type="molecule type" value="Genomic_DNA"/>
</dbReference>
<feature type="domain" description="Glycosyltransferase subfamily 4-like N-terminal" evidence="3">
    <location>
        <begin position="33"/>
        <end position="187"/>
    </location>
</feature>
<dbReference type="AlphaFoldDB" id="D6NM16"/>
<evidence type="ECO:0000313" key="4">
    <source>
        <dbReference type="EMBL" id="ADF81001.1"/>
    </source>
</evidence>
<reference evidence="4" key="1">
    <citation type="submission" date="2010-01" db="EMBL/GenBank/DDBJ databases">
        <authorList>
            <person name="Aydanian A.G."/>
            <person name="Johnson J.A."/>
            <person name="Tang L."/>
            <person name="Morris J.G.Jr."/>
            <person name="Nair G.B."/>
            <person name="Stine O.C."/>
        </authorList>
    </citation>
    <scope>NUCLEOTIDE SEQUENCE</scope>
    <source>
        <strain evidence="4">CO845</strain>
    </source>
</reference>
<dbReference type="CDD" id="cd03801">
    <property type="entry name" value="GT4_PimA-like"/>
    <property type="match status" value="1"/>
</dbReference>
<dbReference type="GO" id="GO:0016757">
    <property type="term" value="F:glycosyltransferase activity"/>
    <property type="evidence" value="ECO:0007669"/>
    <property type="project" value="UniProtKB-KW"/>
</dbReference>